<comment type="caution">
    <text evidence="7">The sequence shown here is derived from an EMBL/GenBank/DDBJ whole genome shotgun (WGS) entry which is preliminary data.</text>
</comment>
<dbReference type="CDD" id="cd06225">
    <property type="entry name" value="HAMP"/>
    <property type="match status" value="1"/>
</dbReference>
<dbReference type="AlphaFoldDB" id="A0A3N2C5N2"/>
<feature type="transmembrane region" description="Helical" evidence="4">
    <location>
        <begin position="461"/>
        <end position="480"/>
    </location>
</feature>
<dbReference type="InterPro" id="IPR029787">
    <property type="entry name" value="Nucleotide_cyclase"/>
</dbReference>
<evidence type="ECO:0000256" key="4">
    <source>
        <dbReference type="SAM" id="Phobius"/>
    </source>
</evidence>
<evidence type="ECO:0000256" key="3">
    <source>
        <dbReference type="SAM" id="MobiDB-lite"/>
    </source>
</evidence>
<keyword evidence="8" id="KW-1185">Reference proteome</keyword>
<dbReference type="PROSITE" id="PS50885">
    <property type="entry name" value="HAMP"/>
    <property type="match status" value="1"/>
</dbReference>
<evidence type="ECO:0000313" key="8">
    <source>
        <dbReference type="Proteomes" id="UP000266915"/>
    </source>
</evidence>
<feature type="domain" description="Guanylate cyclase" evidence="5">
    <location>
        <begin position="573"/>
        <end position="700"/>
    </location>
</feature>
<dbReference type="GO" id="GO:0009190">
    <property type="term" value="P:cyclic nucleotide biosynthetic process"/>
    <property type="evidence" value="ECO:0007669"/>
    <property type="project" value="InterPro"/>
</dbReference>
<dbReference type="Pfam" id="PF00672">
    <property type="entry name" value="HAMP"/>
    <property type="match status" value="1"/>
</dbReference>
<dbReference type="EMBL" id="RKHL01000001">
    <property type="protein sequence ID" value="ROR82833.1"/>
    <property type="molecule type" value="Genomic_DNA"/>
</dbReference>
<dbReference type="GO" id="GO:0035556">
    <property type="term" value="P:intracellular signal transduction"/>
    <property type="evidence" value="ECO:0007669"/>
    <property type="project" value="InterPro"/>
</dbReference>
<feature type="transmembrane region" description="Helical" evidence="4">
    <location>
        <begin position="58"/>
        <end position="79"/>
    </location>
</feature>
<organism evidence="7 8">
    <name type="scientific">Plantibacter flavus</name>
    <dbReference type="NCBI Taxonomy" id="150123"/>
    <lineage>
        <taxon>Bacteria</taxon>
        <taxon>Bacillati</taxon>
        <taxon>Actinomycetota</taxon>
        <taxon>Actinomycetes</taxon>
        <taxon>Micrococcales</taxon>
        <taxon>Microbacteriaceae</taxon>
        <taxon>Plantibacter</taxon>
    </lineage>
</organism>
<dbReference type="RefSeq" id="WP_200811422.1">
    <property type="nucleotide sequence ID" value="NZ_FXAP01000004.1"/>
</dbReference>
<evidence type="ECO:0000313" key="7">
    <source>
        <dbReference type="EMBL" id="ROR82833.1"/>
    </source>
</evidence>
<dbReference type="Gene3D" id="3.30.70.1230">
    <property type="entry name" value="Nucleotide cyclase"/>
    <property type="match status" value="1"/>
</dbReference>
<name>A0A3N2C5N2_9MICO</name>
<accession>A0A3N2C5N2</accession>
<dbReference type="Proteomes" id="UP000266915">
    <property type="component" value="Unassembled WGS sequence"/>
</dbReference>
<reference evidence="7 8" key="1">
    <citation type="submission" date="2018-11" db="EMBL/GenBank/DDBJ databases">
        <title>Sequencing the genomes of 1000 actinobacteria strains.</title>
        <authorList>
            <person name="Klenk H.-P."/>
        </authorList>
    </citation>
    <scope>NUCLEOTIDE SEQUENCE [LARGE SCALE GENOMIC DNA]</scope>
    <source>
        <strain evidence="7 8">DSM 14012</strain>
    </source>
</reference>
<evidence type="ECO:0000256" key="1">
    <source>
        <dbReference type="ARBA" id="ARBA00022692"/>
    </source>
</evidence>
<proteinExistence type="predicted"/>
<dbReference type="InterPro" id="IPR001054">
    <property type="entry name" value="A/G_cyclase"/>
</dbReference>
<sequence length="748" mass="81137">MTAAVNAPSGPSPHDGTAAAEASTTGPPIPPAPSSAARSRGLGRGRFGRPGFSIQSKLLVMLLLVSVGASVVTGIVGYLSGSESLRQASFERLTELRESRAREITNFYRQTADSLVVYTRGTTVVDAMNRYHDAFHELEEQPVAPERAAAVDRFYTDTFVPALDEQTGDTADPEAFIPTNPAQTYLQSVYTPEDLDYDQAITVDDAGDGSTWSAVNATYNDYFREIINRFGYEDALLIDDEGDVVYSAFKGPDLGTNVLTGPYQGGVLGDGFTKALRSNAVDYTGITDFERYQPSLNVPTQWIFSPVGQDGRIDGVLALQVPISQINTIMTSGGEWKDDGLGETGETYLAGPDQLMRSTSRLLLEDPEAYLKQSIAAGTPPQDAQRAVDVTGTIQIQPTRTMSVERALAGQTGTLIGRGYLGGENLTAYTPLDIDGLQWVLVARIDSSEAFAPVTDFTRNLIISVLAIVVVVSLLSLLLAQVFARPVRALVGAVRRVAAGDYSVEVPNTRRDEFGDLGAAFNDMSRSLRVKQELIDEQRAENEKLLLTLMPATVAKRYKEGEETISEVHQDVSVIFADLVGFDDLTRGLDPERELSMLNALVRSFDEAAERLGIEQVRTLREGYLASCGLIVPRVDNVRRTLDFALEMRTIVERFNAQHQANLTLRIGVDTGVVTSGLVGRTSLAYDMWGDAVSLANQVQSVSGRAGIFVSQRVRDRMQDTVSFESAGTVETRGGPQAVWQVVSGPKS</sequence>
<keyword evidence="1 4" id="KW-0812">Transmembrane</keyword>
<keyword evidence="4" id="KW-0472">Membrane</keyword>
<evidence type="ECO:0000259" key="5">
    <source>
        <dbReference type="PROSITE" id="PS50125"/>
    </source>
</evidence>
<evidence type="ECO:0000256" key="2">
    <source>
        <dbReference type="ARBA" id="ARBA00022989"/>
    </source>
</evidence>
<dbReference type="SMART" id="SM00304">
    <property type="entry name" value="HAMP"/>
    <property type="match status" value="1"/>
</dbReference>
<feature type="region of interest" description="Disordered" evidence="3">
    <location>
        <begin position="1"/>
        <end position="42"/>
    </location>
</feature>
<dbReference type="SUPFAM" id="SSF55073">
    <property type="entry name" value="Nucleotide cyclase"/>
    <property type="match status" value="1"/>
</dbReference>
<dbReference type="PANTHER" id="PTHR45655">
    <property type="entry name" value="GUANYLATE CYCLASE SOLUBLE SUBUNIT BETA-2"/>
    <property type="match status" value="1"/>
</dbReference>
<dbReference type="SMART" id="SM00044">
    <property type="entry name" value="CYCc"/>
    <property type="match status" value="1"/>
</dbReference>
<dbReference type="Pfam" id="PF00211">
    <property type="entry name" value="Guanylate_cyc"/>
    <property type="match status" value="1"/>
</dbReference>
<dbReference type="Gene3D" id="1.10.8.500">
    <property type="entry name" value="HAMP domain in histidine kinase"/>
    <property type="match status" value="1"/>
</dbReference>
<dbReference type="PROSITE" id="PS50125">
    <property type="entry name" value="GUANYLATE_CYCLASE_2"/>
    <property type="match status" value="1"/>
</dbReference>
<keyword evidence="2 4" id="KW-1133">Transmembrane helix</keyword>
<dbReference type="GO" id="GO:0016020">
    <property type="term" value="C:membrane"/>
    <property type="evidence" value="ECO:0007669"/>
    <property type="project" value="InterPro"/>
</dbReference>
<dbReference type="PANTHER" id="PTHR45655:SF13">
    <property type="entry name" value="SOLUBLE GUANYLATE CYCLASE GCY-32-RELATED"/>
    <property type="match status" value="1"/>
</dbReference>
<protein>
    <submittedName>
        <fullName evidence="7">Class 3 adenylate cyclase</fullName>
    </submittedName>
</protein>
<evidence type="ECO:0000259" key="6">
    <source>
        <dbReference type="PROSITE" id="PS50885"/>
    </source>
</evidence>
<dbReference type="GO" id="GO:0004016">
    <property type="term" value="F:adenylate cyclase activity"/>
    <property type="evidence" value="ECO:0007669"/>
    <property type="project" value="UniProtKB-ARBA"/>
</dbReference>
<feature type="domain" description="HAMP" evidence="6">
    <location>
        <begin position="481"/>
        <end position="533"/>
    </location>
</feature>
<dbReference type="CDD" id="cd07302">
    <property type="entry name" value="CHD"/>
    <property type="match status" value="1"/>
</dbReference>
<dbReference type="SUPFAM" id="SSF158472">
    <property type="entry name" value="HAMP domain-like"/>
    <property type="match status" value="1"/>
</dbReference>
<gene>
    <name evidence="7" type="ORF">EDD42_2929</name>
</gene>
<dbReference type="InterPro" id="IPR003660">
    <property type="entry name" value="HAMP_dom"/>
</dbReference>
<dbReference type="Gene3D" id="3.30.450.20">
    <property type="entry name" value="PAS domain"/>
    <property type="match status" value="1"/>
</dbReference>